<dbReference type="Proteomes" id="UP000016617">
    <property type="component" value="Unassembled WGS sequence"/>
</dbReference>
<evidence type="ECO:0000313" key="3">
    <source>
        <dbReference type="Proteomes" id="UP000016617"/>
    </source>
</evidence>
<dbReference type="Pfam" id="PF08279">
    <property type="entry name" value="HTH_11"/>
    <property type="match status" value="1"/>
</dbReference>
<reference evidence="2 3" key="1">
    <citation type="submission" date="2013-06" db="EMBL/GenBank/DDBJ databases">
        <authorList>
            <person name="Weinstock G."/>
            <person name="Sodergren E."/>
            <person name="Lobos E.A."/>
            <person name="Fulton L."/>
            <person name="Fulton R."/>
            <person name="Courtney L."/>
            <person name="Fronick C."/>
            <person name="O'Laughlin M."/>
            <person name="Godfrey J."/>
            <person name="Wilson R.M."/>
            <person name="Miner T."/>
            <person name="Farmer C."/>
            <person name="Delehaunty K."/>
            <person name="Cordes M."/>
            <person name="Minx P."/>
            <person name="Tomlinson C."/>
            <person name="Chen J."/>
            <person name="Wollam A."/>
            <person name="Pepin K.H."/>
            <person name="Bhonagiri V."/>
            <person name="Zhang X."/>
            <person name="Warren W."/>
            <person name="Mitreva M."/>
            <person name="Mardis E.R."/>
            <person name="Wilson R.K."/>
        </authorList>
    </citation>
    <scope>NUCLEOTIDE SEQUENCE [LARGE SCALE GENOMIC DNA]</scope>
    <source>
        <strain evidence="2 3">W1703</strain>
    </source>
</reference>
<proteinExistence type="predicted"/>
<gene>
    <name evidence="2" type="ORF">HMPREF1557_00194</name>
</gene>
<dbReference type="HOGENOM" id="CLU_2014034_0_0_9"/>
<protein>
    <submittedName>
        <fullName evidence="2">HTH domain protein</fullName>
    </submittedName>
</protein>
<evidence type="ECO:0000313" key="2">
    <source>
        <dbReference type="EMBL" id="ERJ78861.1"/>
    </source>
</evidence>
<organism evidence="2 3">
    <name type="scientific">Streptococcus sobrinus W1703</name>
    <dbReference type="NCBI Taxonomy" id="1227275"/>
    <lineage>
        <taxon>Bacteria</taxon>
        <taxon>Bacillati</taxon>
        <taxon>Bacillota</taxon>
        <taxon>Bacilli</taxon>
        <taxon>Lactobacillales</taxon>
        <taxon>Streptococcaceae</taxon>
        <taxon>Streptococcus</taxon>
    </lineage>
</organism>
<dbReference type="InterPro" id="IPR013196">
    <property type="entry name" value="HTH_11"/>
</dbReference>
<accession>U2IY07</accession>
<dbReference type="AlphaFoldDB" id="U2IY07"/>
<feature type="domain" description="Helix-turn-helix type 11" evidence="1">
    <location>
        <begin position="19"/>
        <end position="77"/>
    </location>
</feature>
<sequence length="123" mass="14371">MMKAFYNLNRWGKNGMKDRTQDILNRLLDSEIPLPVKYLSTKFKVGERTIRNEIGIINELLRQCQLLPVSSIRSKGMQVNLSKTDRQELVDFISHHSSFKYLSREERVLDLILDIAFGDKPVF</sequence>
<dbReference type="InterPro" id="IPR036388">
    <property type="entry name" value="WH-like_DNA-bd_sf"/>
</dbReference>
<dbReference type="Gene3D" id="1.10.10.10">
    <property type="entry name" value="Winged helix-like DNA-binding domain superfamily/Winged helix DNA-binding domain"/>
    <property type="match status" value="1"/>
</dbReference>
<evidence type="ECO:0000259" key="1">
    <source>
        <dbReference type="Pfam" id="PF08279"/>
    </source>
</evidence>
<comment type="caution">
    <text evidence="2">The sequence shown here is derived from an EMBL/GenBank/DDBJ whole genome shotgun (WGS) entry which is preliminary data.</text>
</comment>
<name>U2IY07_9STRE</name>
<dbReference type="EMBL" id="AWVA01000011">
    <property type="protein sequence ID" value="ERJ78861.1"/>
    <property type="molecule type" value="Genomic_DNA"/>
</dbReference>